<feature type="domain" description="DUF2179" evidence="7">
    <location>
        <begin position="221"/>
        <end position="275"/>
    </location>
</feature>
<dbReference type="InterPro" id="IPR003740">
    <property type="entry name" value="YitT"/>
</dbReference>
<keyword evidence="9" id="KW-1185">Reference proteome</keyword>
<reference evidence="8 9" key="1">
    <citation type="submission" date="2013-08" db="EMBL/GenBank/DDBJ databases">
        <authorList>
            <person name="Huang J."/>
            <person name="Wang G."/>
        </authorList>
    </citation>
    <scope>NUCLEOTIDE SEQUENCE [LARGE SCALE GENOMIC DNA]</scope>
    <source>
        <strain evidence="8 9">JSM 072002</strain>
    </source>
</reference>
<keyword evidence="3 6" id="KW-0812">Transmembrane</keyword>
<feature type="transmembrane region" description="Helical" evidence="6">
    <location>
        <begin position="81"/>
        <end position="102"/>
    </location>
</feature>
<feature type="transmembrane region" description="Helical" evidence="6">
    <location>
        <begin position="51"/>
        <end position="74"/>
    </location>
</feature>
<dbReference type="EMBL" id="AVPG01000005">
    <property type="protein sequence ID" value="KGX87763.1"/>
    <property type="molecule type" value="Genomic_DNA"/>
</dbReference>
<dbReference type="AlphaFoldDB" id="A0A0A5G9A8"/>
<protein>
    <submittedName>
        <fullName evidence="8">Membrane protein</fullName>
    </submittedName>
</protein>
<evidence type="ECO:0000256" key="5">
    <source>
        <dbReference type="ARBA" id="ARBA00023136"/>
    </source>
</evidence>
<dbReference type="PANTHER" id="PTHR33545:SF5">
    <property type="entry name" value="UPF0750 MEMBRANE PROTEIN YITT"/>
    <property type="match status" value="1"/>
</dbReference>
<dbReference type="PANTHER" id="PTHR33545">
    <property type="entry name" value="UPF0750 MEMBRANE PROTEIN YITT-RELATED"/>
    <property type="match status" value="1"/>
</dbReference>
<dbReference type="Pfam" id="PF10035">
    <property type="entry name" value="DUF2179"/>
    <property type="match status" value="1"/>
</dbReference>
<keyword evidence="2" id="KW-1003">Cell membrane</keyword>
<evidence type="ECO:0000259" key="7">
    <source>
        <dbReference type="Pfam" id="PF10035"/>
    </source>
</evidence>
<dbReference type="GO" id="GO:0005886">
    <property type="term" value="C:plasma membrane"/>
    <property type="evidence" value="ECO:0007669"/>
    <property type="project" value="UniProtKB-SubCell"/>
</dbReference>
<dbReference type="eggNOG" id="COG1284">
    <property type="taxonomic scope" value="Bacteria"/>
</dbReference>
<dbReference type="InterPro" id="IPR015867">
    <property type="entry name" value="N-reg_PII/ATP_PRibTrfase_C"/>
</dbReference>
<feature type="transmembrane region" description="Helical" evidence="6">
    <location>
        <begin position="9"/>
        <end position="27"/>
    </location>
</feature>
<evidence type="ECO:0000256" key="1">
    <source>
        <dbReference type="ARBA" id="ARBA00004651"/>
    </source>
</evidence>
<evidence type="ECO:0000256" key="2">
    <source>
        <dbReference type="ARBA" id="ARBA00022475"/>
    </source>
</evidence>
<evidence type="ECO:0000256" key="3">
    <source>
        <dbReference type="ARBA" id="ARBA00022692"/>
    </source>
</evidence>
<dbReference type="STRING" id="1385512.N784_14220"/>
<comment type="caution">
    <text evidence="8">The sequence shown here is derived from an EMBL/GenBank/DDBJ whole genome shotgun (WGS) entry which is preliminary data.</text>
</comment>
<evidence type="ECO:0000313" key="9">
    <source>
        <dbReference type="Proteomes" id="UP000030401"/>
    </source>
</evidence>
<feature type="transmembrane region" description="Helical" evidence="6">
    <location>
        <begin position="151"/>
        <end position="169"/>
    </location>
</feature>
<dbReference type="RefSeq" id="WP_036833154.1">
    <property type="nucleotide sequence ID" value="NZ_AVPG01000005.1"/>
</dbReference>
<name>A0A0A5G9A8_9BACI</name>
<dbReference type="PIRSF" id="PIRSF006483">
    <property type="entry name" value="Membrane_protein_YitT"/>
    <property type="match status" value="1"/>
</dbReference>
<evidence type="ECO:0000313" key="8">
    <source>
        <dbReference type="EMBL" id="KGX87763.1"/>
    </source>
</evidence>
<organism evidence="8 9">
    <name type="scientific">Pontibacillus litoralis JSM 072002</name>
    <dbReference type="NCBI Taxonomy" id="1385512"/>
    <lineage>
        <taxon>Bacteria</taxon>
        <taxon>Bacillati</taxon>
        <taxon>Bacillota</taxon>
        <taxon>Bacilli</taxon>
        <taxon>Bacillales</taxon>
        <taxon>Bacillaceae</taxon>
        <taxon>Pontibacillus</taxon>
    </lineage>
</organism>
<dbReference type="OrthoDB" id="2417289at2"/>
<keyword evidence="5 6" id="KW-0472">Membrane</keyword>
<sequence>MFLFEFKRIMVVIIGSLLNAVALNLFLMEANVYASGFTGAAQLMSNVLRDFAGISISTGIIFFILNVPVIILGWYKVGKGFTIYSLISVVFTTMFLGIVPIMQVSPDILLNAVFGGVIAAVGVGMSLKLGASTGGMDIVAMVLSRIKDRPIGTYFFILNGTIITLAGLIYDWEKALYTIVTLYVSTRVIDAIHTRYEKVTAMIITTRAEELEQAIHSKMVRGITTVPARGAFTKEDKNMLIMVISRYELYDLERIIKEVDPNAFTNLVQTTGVFGLFRKDD</sequence>
<evidence type="ECO:0000256" key="6">
    <source>
        <dbReference type="SAM" id="Phobius"/>
    </source>
</evidence>
<dbReference type="Gene3D" id="3.30.70.120">
    <property type="match status" value="1"/>
</dbReference>
<dbReference type="Proteomes" id="UP000030401">
    <property type="component" value="Unassembled WGS sequence"/>
</dbReference>
<keyword evidence="4 6" id="KW-1133">Transmembrane helix</keyword>
<dbReference type="Pfam" id="PF02588">
    <property type="entry name" value="YitT_membrane"/>
    <property type="match status" value="1"/>
</dbReference>
<feature type="transmembrane region" description="Helical" evidence="6">
    <location>
        <begin position="108"/>
        <end position="130"/>
    </location>
</feature>
<comment type="subcellular location">
    <subcellularLocation>
        <location evidence="1">Cell membrane</location>
        <topology evidence="1">Multi-pass membrane protein</topology>
    </subcellularLocation>
</comment>
<dbReference type="CDD" id="cd16380">
    <property type="entry name" value="YitT_C"/>
    <property type="match status" value="1"/>
</dbReference>
<evidence type="ECO:0000256" key="4">
    <source>
        <dbReference type="ARBA" id="ARBA00022989"/>
    </source>
</evidence>
<proteinExistence type="predicted"/>
<gene>
    <name evidence="8" type="ORF">N784_14220</name>
</gene>
<accession>A0A0A5G9A8</accession>
<dbReference type="InterPro" id="IPR051461">
    <property type="entry name" value="UPF0750_membrane"/>
</dbReference>
<dbReference type="InterPro" id="IPR019264">
    <property type="entry name" value="DUF2179"/>
</dbReference>